<feature type="region of interest" description="Disordered" evidence="1">
    <location>
        <begin position="107"/>
        <end position="128"/>
    </location>
</feature>
<protein>
    <submittedName>
        <fullName evidence="2">Uncharacterized protein</fullName>
    </submittedName>
</protein>
<gene>
    <name evidence="2" type="ORF">H0235_006444</name>
</gene>
<evidence type="ECO:0000313" key="3">
    <source>
        <dbReference type="Proteomes" id="UP000600918"/>
    </source>
</evidence>
<organism evidence="2 3">
    <name type="scientific">Vespula pensylvanica</name>
    <name type="common">Western yellow jacket</name>
    <name type="synonym">Wasp</name>
    <dbReference type="NCBI Taxonomy" id="30213"/>
    <lineage>
        <taxon>Eukaryota</taxon>
        <taxon>Metazoa</taxon>
        <taxon>Ecdysozoa</taxon>
        <taxon>Arthropoda</taxon>
        <taxon>Hexapoda</taxon>
        <taxon>Insecta</taxon>
        <taxon>Pterygota</taxon>
        <taxon>Neoptera</taxon>
        <taxon>Endopterygota</taxon>
        <taxon>Hymenoptera</taxon>
        <taxon>Apocrita</taxon>
        <taxon>Aculeata</taxon>
        <taxon>Vespoidea</taxon>
        <taxon>Vespidae</taxon>
        <taxon>Vespinae</taxon>
        <taxon>Vespula</taxon>
    </lineage>
</organism>
<dbReference type="AlphaFoldDB" id="A0A834P6Q9"/>
<keyword evidence="3" id="KW-1185">Reference proteome</keyword>
<comment type="caution">
    <text evidence="2">The sequence shown here is derived from an EMBL/GenBank/DDBJ whole genome shotgun (WGS) entry which is preliminary data.</text>
</comment>
<dbReference type="EMBL" id="JACSDY010000004">
    <property type="protein sequence ID" value="KAF7430046.1"/>
    <property type="molecule type" value="Genomic_DNA"/>
</dbReference>
<accession>A0A834P6Q9</accession>
<sequence length="189" mass="21415">MEYRKSIYIPVSRAITLRQLPRTKQLNAIRMKAVCSFRIRQVWLRTRTTDKRVPSKPEGGYECKNDNSLGLIKNAFAFVILEQRKTNFITGRSSYYPVLAGKRRSPVGKSKIQGGKGPSYAMGPGARKSEQGVMSNRCTIIGRTRLFFVPRQRSWLPTGPECKWRASACLTGWLELSAIKYLPGVLNKT</sequence>
<dbReference type="Proteomes" id="UP000600918">
    <property type="component" value="Unassembled WGS sequence"/>
</dbReference>
<proteinExistence type="predicted"/>
<reference evidence="2" key="1">
    <citation type="journal article" date="2020" name="G3 (Bethesda)">
        <title>High-Quality Assemblies for Three Invasive Social Wasps from the &lt;i&gt;Vespula&lt;/i&gt; Genus.</title>
        <authorList>
            <person name="Harrop T.W.R."/>
            <person name="Guhlin J."/>
            <person name="McLaughlin G.M."/>
            <person name="Permina E."/>
            <person name="Stockwell P."/>
            <person name="Gilligan J."/>
            <person name="Le Lec M.F."/>
            <person name="Gruber M.A.M."/>
            <person name="Quinn O."/>
            <person name="Lovegrove M."/>
            <person name="Duncan E.J."/>
            <person name="Remnant E.J."/>
            <person name="Van Eeckhoven J."/>
            <person name="Graham B."/>
            <person name="Knapp R.A."/>
            <person name="Langford K.W."/>
            <person name="Kronenberg Z."/>
            <person name="Press M.O."/>
            <person name="Eacker S.M."/>
            <person name="Wilson-Rankin E.E."/>
            <person name="Purcell J."/>
            <person name="Lester P.J."/>
            <person name="Dearden P.K."/>
        </authorList>
    </citation>
    <scope>NUCLEOTIDE SEQUENCE</scope>
    <source>
        <strain evidence="2">Volc-1</strain>
    </source>
</reference>
<evidence type="ECO:0000256" key="1">
    <source>
        <dbReference type="SAM" id="MobiDB-lite"/>
    </source>
</evidence>
<evidence type="ECO:0000313" key="2">
    <source>
        <dbReference type="EMBL" id="KAF7430046.1"/>
    </source>
</evidence>
<name>A0A834P6Q9_VESPE</name>